<feature type="region of interest" description="Disordered" evidence="1">
    <location>
        <begin position="21"/>
        <end position="49"/>
    </location>
</feature>
<evidence type="ECO:0000313" key="2">
    <source>
        <dbReference type="EMBL" id="GAA4947214.1"/>
    </source>
</evidence>
<name>A0ABP9GM99_9ACTN</name>
<protein>
    <submittedName>
        <fullName evidence="2">Uncharacterized protein</fullName>
    </submittedName>
</protein>
<sequence length="118" mass="12330">MRGVGFHYEACHTRDGPDLCRARSAPRRTPVGAGVNNNRNRADQGVKPESGGGALCECQCRRGQRDAMLDCRKCSIQASQARRTGGVHRFRGAAARSAARVRTVPGAVSGGAGAPLAG</sequence>
<evidence type="ECO:0000313" key="3">
    <source>
        <dbReference type="Proteomes" id="UP001499993"/>
    </source>
</evidence>
<dbReference type="Proteomes" id="UP001499993">
    <property type="component" value="Unassembled WGS sequence"/>
</dbReference>
<comment type="caution">
    <text evidence="2">The sequence shown here is derived from an EMBL/GenBank/DDBJ whole genome shotgun (WGS) entry which is preliminary data.</text>
</comment>
<proteinExistence type="predicted"/>
<keyword evidence="3" id="KW-1185">Reference proteome</keyword>
<gene>
    <name evidence="2" type="ORF">GCM10023224_33550</name>
</gene>
<accession>A0ABP9GM99</accession>
<evidence type="ECO:0000256" key="1">
    <source>
        <dbReference type="SAM" id="MobiDB-lite"/>
    </source>
</evidence>
<dbReference type="EMBL" id="BAABIK010000018">
    <property type="protein sequence ID" value="GAA4947214.1"/>
    <property type="molecule type" value="Genomic_DNA"/>
</dbReference>
<reference evidence="3" key="1">
    <citation type="journal article" date="2019" name="Int. J. Syst. Evol. Microbiol.">
        <title>The Global Catalogue of Microorganisms (GCM) 10K type strain sequencing project: providing services to taxonomists for standard genome sequencing and annotation.</title>
        <authorList>
            <consortium name="The Broad Institute Genomics Platform"/>
            <consortium name="The Broad Institute Genome Sequencing Center for Infectious Disease"/>
            <person name="Wu L."/>
            <person name="Ma J."/>
        </authorList>
    </citation>
    <scope>NUCLEOTIDE SEQUENCE [LARGE SCALE GENOMIC DNA]</scope>
    <source>
        <strain evidence="3">JCM 18123</strain>
    </source>
</reference>
<organism evidence="2 3">
    <name type="scientific">Streptomonospora halophila</name>
    <dbReference type="NCBI Taxonomy" id="427369"/>
    <lineage>
        <taxon>Bacteria</taxon>
        <taxon>Bacillati</taxon>
        <taxon>Actinomycetota</taxon>
        <taxon>Actinomycetes</taxon>
        <taxon>Streptosporangiales</taxon>
        <taxon>Nocardiopsidaceae</taxon>
        <taxon>Streptomonospora</taxon>
    </lineage>
</organism>